<dbReference type="RefSeq" id="XP_015605674.1">
    <property type="nucleotide sequence ID" value="XM_015750188.2"/>
</dbReference>
<dbReference type="KEGG" id="ccin:107272738"/>
<reference evidence="7" key="1">
    <citation type="submission" date="2025-08" db="UniProtKB">
        <authorList>
            <consortium name="RefSeq"/>
        </authorList>
    </citation>
    <scope>IDENTIFICATION</scope>
</reference>
<dbReference type="SUPFAM" id="SSF47072">
    <property type="entry name" value="Cysteine alpha-hairpin motif"/>
    <property type="match status" value="1"/>
</dbReference>
<feature type="disulfide bond" evidence="5">
    <location>
        <begin position="16"/>
        <end position="27"/>
    </location>
</feature>
<evidence type="ECO:0000256" key="4">
    <source>
        <dbReference type="ARBA" id="ARBA00023157"/>
    </source>
</evidence>
<comment type="similarity">
    <text evidence="2">Belongs to the CMC4 family.</text>
</comment>
<evidence type="ECO:0000256" key="2">
    <source>
        <dbReference type="ARBA" id="ARBA00009858"/>
    </source>
</evidence>
<keyword evidence="4 5" id="KW-1015">Disulfide bond</keyword>
<dbReference type="Proteomes" id="UP000694920">
    <property type="component" value="Unplaced"/>
</dbReference>
<keyword evidence="6" id="KW-1185">Reference proteome</keyword>
<evidence type="ECO:0000256" key="5">
    <source>
        <dbReference type="PIRSR" id="PIRSR627179-50"/>
    </source>
</evidence>
<gene>
    <name evidence="7" type="primary">LOC107272738</name>
</gene>
<feature type="disulfide bond" evidence="5">
    <location>
        <begin position="38"/>
        <end position="48"/>
    </location>
</feature>
<dbReference type="PROSITE" id="PS51808">
    <property type="entry name" value="CHCH"/>
    <property type="match status" value="1"/>
</dbReference>
<dbReference type="AlphaFoldDB" id="A0AAJ7CA35"/>
<proteinExistence type="inferred from homology"/>
<dbReference type="InterPro" id="IPR027179">
    <property type="entry name" value="CMC4"/>
</dbReference>
<organism evidence="6 7">
    <name type="scientific">Cephus cinctus</name>
    <name type="common">Wheat stem sawfly</name>
    <dbReference type="NCBI Taxonomy" id="211228"/>
    <lineage>
        <taxon>Eukaryota</taxon>
        <taxon>Metazoa</taxon>
        <taxon>Ecdysozoa</taxon>
        <taxon>Arthropoda</taxon>
        <taxon>Hexapoda</taxon>
        <taxon>Insecta</taxon>
        <taxon>Pterygota</taxon>
        <taxon>Neoptera</taxon>
        <taxon>Endopterygota</taxon>
        <taxon>Hymenoptera</taxon>
        <taxon>Cephoidea</taxon>
        <taxon>Cephidae</taxon>
        <taxon>Cephus</taxon>
    </lineage>
</organism>
<dbReference type="PANTHER" id="PTHR15590:SF0">
    <property type="entry name" value="CX9C MOTIF-CONTAINING PROTEIN 4"/>
    <property type="match status" value="1"/>
</dbReference>
<evidence type="ECO:0000256" key="3">
    <source>
        <dbReference type="ARBA" id="ARBA00023128"/>
    </source>
</evidence>
<evidence type="ECO:0000256" key="1">
    <source>
        <dbReference type="ARBA" id="ARBA00004173"/>
    </source>
</evidence>
<accession>A0AAJ7CA35</accession>
<sequence>MTADPCKPLACKLQKCLQDNVYQPSRCESVIEEIRQCCIKNSSRSLVCDGIDTTKPYQHNTIDPATAIK</sequence>
<dbReference type="GO" id="GO:0005758">
    <property type="term" value="C:mitochondrial intermembrane space"/>
    <property type="evidence" value="ECO:0007669"/>
    <property type="project" value="TreeGrafter"/>
</dbReference>
<dbReference type="GeneID" id="107272738"/>
<evidence type="ECO:0000313" key="7">
    <source>
        <dbReference type="RefSeq" id="XP_015605674.1"/>
    </source>
</evidence>
<protein>
    <submittedName>
        <fullName evidence="7">Cx9C motif-containing protein 4</fullName>
    </submittedName>
</protein>
<feature type="disulfide bond" evidence="5">
    <location>
        <begin position="6"/>
        <end position="37"/>
    </location>
</feature>
<comment type="subcellular location">
    <subcellularLocation>
        <location evidence="1">Mitochondrion</location>
    </subcellularLocation>
</comment>
<name>A0AAJ7CA35_CEPCN</name>
<dbReference type="PANTHER" id="PTHR15590">
    <property type="entry name" value="CX9C MOTIF-CONTAINING PROTEIN 4"/>
    <property type="match status" value="1"/>
</dbReference>
<keyword evidence="3" id="KW-0496">Mitochondrion</keyword>
<dbReference type="InterPro" id="IPR009069">
    <property type="entry name" value="Cys_alpha_HP_mot_SF"/>
</dbReference>
<dbReference type="Gene3D" id="1.10.287.1130">
    <property type="entry name" value="CytochromE C oxidase copper chaperone"/>
    <property type="match status" value="1"/>
</dbReference>
<evidence type="ECO:0000313" key="6">
    <source>
        <dbReference type="Proteomes" id="UP000694920"/>
    </source>
</evidence>
<dbReference type="Pfam" id="PF08991">
    <property type="entry name" value="CMC4"/>
    <property type="match status" value="1"/>
</dbReference>